<evidence type="ECO:0000259" key="3">
    <source>
        <dbReference type="Pfam" id="PF00884"/>
    </source>
</evidence>
<dbReference type="InterPro" id="IPR017850">
    <property type="entry name" value="Alkaline_phosphatase_core_sf"/>
</dbReference>
<accession>A0ABT4FD32</accession>
<organism evidence="4 5">
    <name type="scientific">Paenibacillus chitinolyticus</name>
    <dbReference type="NCBI Taxonomy" id="79263"/>
    <lineage>
        <taxon>Bacteria</taxon>
        <taxon>Bacillati</taxon>
        <taxon>Bacillota</taxon>
        <taxon>Bacilli</taxon>
        <taxon>Bacillales</taxon>
        <taxon>Paenibacillaceae</taxon>
        <taxon>Paenibacillus</taxon>
    </lineage>
</organism>
<dbReference type="EMBL" id="JAMDMJ010000013">
    <property type="protein sequence ID" value="MCY9596402.1"/>
    <property type="molecule type" value="Genomic_DNA"/>
</dbReference>
<dbReference type="RefSeq" id="WP_241688686.1">
    <property type="nucleotide sequence ID" value="NZ_CP026520.1"/>
</dbReference>
<dbReference type="InterPro" id="IPR050738">
    <property type="entry name" value="Sulfatase"/>
</dbReference>
<reference evidence="4 5" key="1">
    <citation type="submission" date="2022-05" db="EMBL/GenBank/DDBJ databases">
        <title>Genome Sequencing of Bee-Associated Microbes.</title>
        <authorList>
            <person name="Dunlap C."/>
        </authorList>
    </citation>
    <scope>NUCLEOTIDE SEQUENCE [LARGE SCALE GENOMIC DNA]</scope>
    <source>
        <strain evidence="4 5">NRRL B-23120</strain>
    </source>
</reference>
<dbReference type="Proteomes" id="UP001527202">
    <property type="component" value="Unassembled WGS sequence"/>
</dbReference>
<sequence>MIPISRHLKRPNFLVFLVDEERYAPVYENEEIKEWRERNLVAQNLLKSHGLEFHRHYIGSAACCPSRATLMTGHYPSLHGVTQTTGIAKEAFDSDMFWLDRNTVPTMGDYFRAAGYRTYYKGKWHISHEDITVPGTHTSLPSYDPLTGVPDKSLEALYSNADRLNDFGFSTWIGPEPHGRNPRNSASSAGIGLSGRDEIYAAEAVELIEALDRLNRQDNLAEPWLLVASFVNPHDIVLYGAITERLPQFKFEVEPMPEVAPSPTLNESLFTKPRCQASYRNLYPKALQPIIDQPFYRKLYYQLQKNADRQMLKVFDALTRTSFYDETIVIFTSDHGEMLGAHGRLHQKFYCAYEEILHVPFLIHNKHLFPQHASLHTLTSHVDLLPTMLGLANVNIEEIQNSLRNTFSEVHRFAGRDLSPCILGKGPSTIDEQPVFFMTDDDVTRGQHQISPLGVPYSSVIQPTHIETVIAPLYRNGRKELWKFSRYFDDVQFWSQPGIQDVTLHPVGGAASGTPDSQWVTQVKTQPVPDEYELYNITLDPLETCNLAHPAYATEQTRTIQLRMMHLLADQRQQKRLTPVKKHFLAPHTTAQTNF</sequence>
<dbReference type="Pfam" id="PF00884">
    <property type="entry name" value="Sulfatase"/>
    <property type="match status" value="1"/>
</dbReference>
<protein>
    <submittedName>
        <fullName evidence="4">Sulfatase-like hydrolase/transferase</fullName>
    </submittedName>
</protein>
<dbReference type="SUPFAM" id="SSF53649">
    <property type="entry name" value="Alkaline phosphatase-like"/>
    <property type="match status" value="1"/>
</dbReference>
<keyword evidence="5" id="KW-1185">Reference proteome</keyword>
<dbReference type="InterPro" id="IPR000917">
    <property type="entry name" value="Sulfatase_N"/>
</dbReference>
<dbReference type="GeneID" id="95376654"/>
<feature type="domain" description="Sulfatase N-terminal" evidence="3">
    <location>
        <begin position="11"/>
        <end position="394"/>
    </location>
</feature>
<dbReference type="PANTHER" id="PTHR42693:SF53">
    <property type="entry name" value="ENDO-4-O-SULFATASE"/>
    <property type="match status" value="1"/>
</dbReference>
<gene>
    <name evidence="4" type="ORF">M5X16_11530</name>
</gene>
<evidence type="ECO:0000313" key="4">
    <source>
        <dbReference type="EMBL" id="MCY9596402.1"/>
    </source>
</evidence>
<comment type="similarity">
    <text evidence="1">Belongs to the sulfatase family.</text>
</comment>
<evidence type="ECO:0000256" key="2">
    <source>
        <dbReference type="ARBA" id="ARBA00022801"/>
    </source>
</evidence>
<evidence type="ECO:0000313" key="5">
    <source>
        <dbReference type="Proteomes" id="UP001527202"/>
    </source>
</evidence>
<name>A0ABT4FD32_9BACL</name>
<dbReference type="CDD" id="cd16035">
    <property type="entry name" value="sulfatase_like"/>
    <property type="match status" value="1"/>
</dbReference>
<dbReference type="Gene3D" id="3.40.720.10">
    <property type="entry name" value="Alkaline Phosphatase, subunit A"/>
    <property type="match status" value="1"/>
</dbReference>
<evidence type="ECO:0000256" key="1">
    <source>
        <dbReference type="ARBA" id="ARBA00008779"/>
    </source>
</evidence>
<comment type="caution">
    <text evidence="4">The sequence shown here is derived from an EMBL/GenBank/DDBJ whole genome shotgun (WGS) entry which is preliminary data.</text>
</comment>
<keyword evidence="2" id="KW-0378">Hydrolase</keyword>
<dbReference type="PANTHER" id="PTHR42693">
    <property type="entry name" value="ARYLSULFATASE FAMILY MEMBER"/>
    <property type="match status" value="1"/>
</dbReference>
<proteinExistence type="inferred from homology"/>